<organism evidence="5">
    <name type="scientific">Zea mays</name>
    <name type="common">Maize</name>
    <dbReference type="NCBI Taxonomy" id="4577"/>
    <lineage>
        <taxon>Eukaryota</taxon>
        <taxon>Viridiplantae</taxon>
        <taxon>Streptophyta</taxon>
        <taxon>Embryophyta</taxon>
        <taxon>Tracheophyta</taxon>
        <taxon>Spermatophyta</taxon>
        <taxon>Magnoliopsida</taxon>
        <taxon>Liliopsida</taxon>
        <taxon>Poales</taxon>
        <taxon>Poaceae</taxon>
        <taxon>PACMAD clade</taxon>
        <taxon>Panicoideae</taxon>
        <taxon>Andropogonodae</taxon>
        <taxon>Andropogoneae</taxon>
        <taxon>Tripsacinae</taxon>
        <taxon>Zea</taxon>
    </lineage>
</organism>
<dbReference type="PANTHER" id="PTHR10472">
    <property type="entry name" value="D-TYROSYL-TRNA TYR DEACYLASE"/>
    <property type="match status" value="1"/>
</dbReference>
<protein>
    <recommendedName>
        <fullName evidence="2">D-aminoacyl-tRNA deacylase</fullName>
        <ecNumber evidence="2">3.1.1.96</ecNumber>
    </recommendedName>
</protein>
<dbReference type="PANTHER" id="PTHR10472:SF5">
    <property type="entry name" value="D-AMINOACYL-TRNA DEACYLASE 1"/>
    <property type="match status" value="1"/>
</dbReference>
<dbReference type="InterPro" id="IPR023509">
    <property type="entry name" value="DTD-like_sf"/>
</dbReference>
<proteinExistence type="evidence at transcript level"/>
<comment type="catalytic activity">
    <reaction evidence="3">
        <text>glycyl-tRNA(Ala) + H2O = tRNA(Ala) + glycine + H(+)</text>
        <dbReference type="Rhea" id="RHEA:53744"/>
        <dbReference type="Rhea" id="RHEA-COMP:9657"/>
        <dbReference type="Rhea" id="RHEA-COMP:13640"/>
        <dbReference type="ChEBI" id="CHEBI:15377"/>
        <dbReference type="ChEBI" id="CHEBI:15378"/>
        <dbReference type="ChEBI" id="CHEBI:57305"/>
        <dbReference type="ChEBI" id="CHEBI:78442"/>
        <dbReference type="ChEBI" id="CHEBI:78522"/>
        <dbReference type="EC" id="3.1.1.96"/>
    </reaction>
</comment>
<comment type="similarity">
    <text evidence="1">Belongs to the DTD family.</text>
</comment>
<accession>B6TM96</accession>
<dbReference type="GO" id="GO:0005737">
    <property type="term" value="C:cytoplasm"/>
    <property type="evidence" value="ECO:0007669"/>
    <property type="project" value="InterPro"/>
</dbReference>
<sequence>MRAVVQRVLSASVEVEGRIVSAIGPGLLVLVGVHEADTDSDAEEEEEAREG</sequence>
<dbReference type="EC" id="3.1.1.96" evidence="2"/>
<evidence type="ECO:0000256" key="4">
    <source>
        <dbReference type="ARBA" id="ARBA00048018"/>
    </source>
</evidence>
<dbReference type="EMBL" id="EU966111">
    <property type="protein sequence ID" value="ACG38229.1"/>
    <property type="molecule type" value="mRNA"/>
</dbReference>
<dbReference type="SUPFAM" id="SSF69500">
    <property type="entry name" value="DTD-like"/>
    <property type="match status" value="1"/>
</dbReference>
<evidence type="ECO:0000313" key="5">
    <source>
        <dbReference type="EMBL" id="ACG38229.1"/>
    </source>
</evidence>
<name>B6TM96_MAIZE</name>
<dbReference type="AlphaFoldDB" id="B6TM96"/>
<dbReference type="Pfam" id="PF02580">
    <property type="entry name" value="Tyr_Deacylase"/>
    <property type="match status" value="1"/>
</dbReference>
<evidence type="ECO:0000256" key="1">
    <source>
        <dbReference type="ARBA" id="ARBA00009673"/>
    </source>
</evidence>
<dbReference type="InterPro" id="IPR003732">
    <property type="entry name" value="Daa-tRNA_deacyls_DTD"/>
</dbReference>
<evidence type="ECO:0000256" key="2">
    <source>
        <dbReference type="ARBA" id="ARBA00013056"/>
    </source>
</evidence>
<comment type="catalytic activity">
    <reaction evidence="4">
        <text>a D-aminoacyl-tRNA + H2O = a tRNA + a D-alpha-amino acid + H(+)</text>
        <dbReference type="Rhea" id="RHEA:13953"/>
        <dbReference type="Rhea" id="RHEA-COMP:10123"/>
        <dbReference type="Rhea" id="RHEA-COMP:10124"/>
        <dbReference type="ChEBI" id="CHEBI:15377"/>
        <dbReference type="ChEBI" id="CHEBI:15378"/>
        <dbReference type="ChEBI" id="CHEBI:59871"/>
        <dbReference type="ChEBI" id="CHEBI:78442"/>
        <dbReference type="ChEBI" id="CHEBI:79333"/>
        <dbReference type="EC" id="3.1.1.96"/>
    </reaction>
</comment>
<dbReference type="GO" id="GO:0051499">
    <property type="term" value="F:D-aminoacyl-tRNA deacylase activity"/>
    <property type="evidence" value="ECO:0007669"/>
    <property type="project" value="UniProtKB-EC"/>
</dbReference>
<reference evidence="5" key="1">
    <citation type="journal article" date="2009" name="Plant Mol. Biol.">
        <title>Insights into corn genes derived from large-scale cDNA sequencing.</title>
        <authorList>
            <person name="Alexandrov N.N."/>
            <person name="Brover V.V."/>
            <person name="Freidin S."/>
            <person name="Troukhan M.E."/>
            <person name="Tatarinova T.V."/>
            <person name="Zhang H."/>
            <person name="Swaller T.J."/>
            <person name="Lu Y.P."/>
            <person name="Bouck J."/>
            <person name="Flavell R.B."/>
            <person name="Feldmann K.A."/>
        </authorList>
    </citation>
    <scope>NUCLEOTIDE SEQUENCE</scope>
</reference>
<evidence type="ECO:0000256" key="3">
    <source>
        <dbReference type="ARBA" id="ARBA00047676"/>
    </source>
</evidence>
<dbReference type="Gene3D" id="3.50.80.10">
    <property type="entry name" value="D-tyrosyl-tRNA(Tyr) deacylase"/>
    <property type="match status" value="1"/>
</dbReference>